<accession>A0AAJ8JN24</accession>
<feature type="compositionally biased region" description="Polar residues" evidence="2">
    <location>
        <begin position="1159"/>
        <end position="1190"/>
    </location>
</feature>
<sequence>MEHQGGLPMGSARVQNDRDAQSHPSHQQVHDWNFSPHTHPFATTRPLRMGNHDATNGLMYQMPVMQGFEKSMSEGGFGGDMKQTALLDLNALNERLQGLGLNEQLDSIGSFATANQPKLVTPNAQGQAPHPRRRTGSRLAASHDIEVNPTSNTQPGASGRNYFLDPNQPDPNQPYQRLYPVPELAPNDSVSMYRPAARAPSTIAASARRDGASLDRDDTRTNGLEVYDDVHSQDEGSYWSQDNITQGTPGTGHRFEEQMTVGPTSVRTRGDIGHSMHAMRNRLLAEARRDHDVMATTTRLQITDAQALATATARLENAEKQLRDLQAKLIAEQVARTQIEQEAGIREDEMKGYQNEWASAVRALRRAREEGKKTDEEKRRLQRCFEEARDKLWKYHEALRVREARAQGKEEGRAEAWQEAERWMGGAPPIPGVEPIQALPGTVLHQTPANLPINIQSPQFQSPIANPPQQQNTQQTAYTQQTQQASQQQPNSSQIPMQSIAELMEWFANNPGAFPQLNGNNGTQQQVAPQAQAPQQNVLSQHMPQIQTGPPAPQTLQVDPVQHGAAAQFLNKTPTPPQVQPYAQGMQHPPATLPFMTSTSQTQPMIQQNRPPQSQMSIPFQGAQPNVYHTPRTQPQQTQQLSSSQTQPTRFPPNSLGIGVPTALSTTVHLPMPEPASNPHLNDSYLDRVEHDPELKKMMAGDRSKTIHTSMVPSTTDPAGNGGRSHINDSVSHVDKPLPPLTPGNGNPLGRSQTTRPAAKASSTNGSSRRPRRMSLSDGLRNYDHHHRPMSQIPDGDRYPVFPLQGQNGGIDPANIGLPSSRDPSNFQSPNSDFRGRNSEMNTPSRGLRNSNVPSSRNRMAGALRGDLDLEPELGEIEEVDEESRPVSMIPANQAPPSLQQGQIPISYRGAMASSARASQMPPRPAPSMPNMRHRVNPVMPQPLSQPRARSDYQPRLPPQPNSISALYNDRQNDPAARVNDSLPEPESMYHPPKSHDMFVPPKLAPATISGAVEDIQGARTSALGLSGVGSERGEESNRMKAPTITVQPPSSRSRSNNPTLAALPSQMSPETHYTPTPATTIVAPSIITSGKRDLIVLDTPPGERGERFSVDIPRSPPTYSQAKTHIRSHSHNLLFHHQNHDIGHGQLQHEIEPRNVPLPSSRSVAPTSYTHAPSTRSHARSHSQPQGISRSRDQRLWQPHDIPLPATRSVAPTAYSYTPDNSSHENSDVTRREVKTVEYAREVPLPGGKETVYDQRTTVSTATDEDNPPIYSHAIRSRPSSRQTRAKVGAPQSGQSYKGNGSNVSIDSRNGIDPKMYPLPPSRSTIRKASTYATSVPPIEEVTEPESIRENLRNSRKPTVSVH</sequence>
<name>A0AAJ8JN24_9TREE</name>
<reference evidence="3" key="3">
    <citation type="submission" date="2024-01" db="EMBL/GenBank/DDBJ databases">
        <authorList>
            <person name="Coelho M.A."/>
            <person name="David-Palma M."/>
            <person name="Shea T."/>
            <person name="Sun S."/>
            <person name="Cuomo C.A."/>
            <person name="Heitman J."/>
        </authorList>
    </citation>
    <scope>NUCLEOTIDE SEQUENCE</scope>
    <source>
        <strain evidence="3">CBS 7841</strain>
    </source>
</reference>
<feature type="region of interest" description="Disordered" evidence="2">
    <location>
        <begin position="119"/>
        <end position="176"/>
    </location>
</feature>
<keyword evidence="1" id="KW-0175">Coiled coil</keyword>
<feature type="compositionally biased region" description="Polar residues" evidence="2">
    <location>
        <begin position="751"/>
        <end position="768"/>
    </location>
</feature>
<dbReference type="RefSeq" id="XP_066066009.1">
    <property type="nucleotide sequence ID" value="XM_066209912.1"/>
</dbReference>
<proteinExistence type="predicted"/>
<dbReference type="EMBL" id="CP143784">
    <property type="protein sequence ID" value="WVN85308.1"/>
    <property type="molecule type" value="Genomic_DNA"/>
</dbReference>
<feature type="compositionally biased region" description="Polar residues" evidence="2">
    <location>
        <begin position="453"/>
        <end position="464"/>
    </location>
</feature>
<feature type="compositionally biased region" description="Polar residues" evidence="2">
    <location>
        <begin position="707"/>
        <end position="718"/>
    </location>
</feature>
<feature type="region of interest" description="Disordered" evidence="2">
    <location>
        <begin position="701"/>
        <end position="859"/>
    </location>
</feature>
<gene>
    <name evidence="3" type="ORF">L203_100453</name>
</gene>
<feature type="region of interest" description="Disordered" evidence="2">
    <location>
        <begin position="201"/>
        <end position="220"/>
    </location>
</feature>
<feature type="region of interest" description="Disordered" evidence="2">
    <location>
        <begin position="1"/>
        <end position="49"/>
    </location>
</feature>
<dbReference type="KEGG" id="cdep:91084669"/>
<protein>
    <submittedName>
        <fullName evidence="3">Uncharacterized protein</fullName>
    </submittedName>
</protein>
<feature type="region of interest" description="Disordered" evidence="2">
    <location>
        <begin position="1099"/>
        <end position="1122"/>
    </location>
</feature>
<feature type="region of interest" description="Disordered" evidence="2">
    <location>
        <begin position="233"/>
        <end position="257"/>
    </location>
</feature>
<feature type="compositionally biased region" description="Basic and acidic residues" evidence="2">
    <location>
        <begin position="207"/>
        <end position="220"/>
    </location>
</feature>
<feature type="compositionally biased region" description="Low complexity" evidence="2">
    <location>
        <begin position="1049"/>
        <end position="1059"/>
    </location>
</feature>
<reference evidence="3" key="2">
    <citation type="journal article" date="2022" name="Elife">
        <title>Obligate sexual reproduction of a homothallic fungus closely related to the Cryptococcus pathogenic species complex.</title>
        <authorList>
            <person name="Passer A.R."/>
            <person name="Clancey S.A."/>
            <person name="Shea T."/>
            <person name="David-Palma M."/>
            <person name="Averette A.F."/>
            <person name="Boekhout T."/>
            <person name="Porcel B.M."/>
            <person name="Nowrousian M."/>
            <person name="Cuomo C.A."/>
            <person name="Sun S."/>
            <person name="Heitman J."/>
            <person name="Coelho M.A."/>
        </authorList>
    </citation>
    <scope>NUCLEOTIDE SEQUENCE</scope>
    <source>
        <strain evidence="3">CBS 7841</strain>
    </source>
</reference>
<feature type="compositionally biased region" description="Basic and acidic residues" evidence="2">
    <location>
        <begin position="1099"/>
        <end position="1110"/>
    </location>
</feature>
<evidence type="ECO:0000313" key="4">
    <source>
        <dbReference type="Proteomes" id="UP000094043"/>
    </source>
</evidence>
<feature type="region of interest" description="Disordered" evidence="2">
    <location>
        <begin position="511"/>
        <end position="535"/>
    </location>
</feature>
<feature type="compositionally biased region" description="Polar residues" evidence="2">
    <location>
        <begin position="839"/>
        <end position="858"/>
    </location>
</feature>
<feature type="region of interest" description="Disordered" evidence="2">
    <location>
        <begin position="1262"/>
        <end position="1364"/>
    </location>
</feature>
<feature type="region of interest" description="Disordered" evidence="2">
    <location>
        <begin position="1026"/>
        <end position="1078"/>
    </location>
</feature>
<organism evidence="3 4">
    <name type="scientific">Cryptococcus depauperatus CBS 7841</name>
    <dbReference type="NCBI Taxonomy" id="1295531"/>
    <lineage>
        <taxon>Eukaryota</taxon>
        <taxon>Fungi</taxon>
        <taxon>Dikarya</taxon>
        <taxon>Basidiomycota</taxon>
        <taxon>Agaricomycotina</taxon>
        <taxon>Tremellomycetes</taxon>
        <taxon>Tremellales</taxon>
        <taxon>Cryptococcaceae</taxon>
        <taxon>Cryptococcus</taxon>
    </lineage>
</organism>
<evidence type="ECO:0000256" key="1">
    <source>
        <dbReference type="SAM" id="Coils"/>
    </source>
</evidence>
<feature type="compositionally biased region" description="Polar residues" evidence="2">
    <location>
        <begin position="1323"/>
        <end position="1335"/>
    </location>
</feature>
<feature type="compositionally biased region" description="Polar residues" evidence="2">
    <location>
        <begin position="238"/>
        <end position="248"/>
    </location>
</feature>
<feature type="region of interest" description="Disordered" evidence="2">
    <location>
        <begin position="598"/>
        <end position="653"/>
    </location>
</feature>
<dbReference type="Proteomes" id="UP000094043">
    <property type="component" value="Chromosome 1"/>
</dbReference>
<dbReference type="GeneID" id="91084669"/>
<feature type="region of interest" description="Disordered" evidence="2">
    <location>
        <begin position="913"/>
        <end position="999"/>
    </location>
</feature>
<feature type="compositionally biased region" description="Low complexity" evidence="2">
    <location>
        <begin position="630"/>
        <end position="649"/>
    </location>
</feature>
<evidence type="ECO:0000313" key="3">
    <source>
        <dbReference type="EMBL" id="WVN85308.1"/>
    </source>
</evidence>
<feature type="compositionally biased region" description="Low complexity" evidence="2">
    <location>
        <begin position="524"/>
        <end position="535"/>
    </location>
</feature>
<feature type="compositionally biased region" description="Polar residues" evidence="2">
    <location>
        <begin position="1293"/>
        <end position="1309"/>
    </location>
</feature>
<feature type="compositionally biased region" description="Low complexity" evidence="2">
    <location>
        <begin position="467"/>
        <end position="494"/>
    </location>
</feature>
<feature type="region of interest" description="Disordered" evidence="2">
    <location>
        <begin position="879"/>
        <end position="901"/>
    </location>
</feature>
<feature type="region of interest" description="Disordered" evidence="2">
    <location>
        <begin position="1157"/>
        <end position="1197"/>
    </location>
</feature>
<keyword evidence="4" id="KW-1185">Reference proteome</keyword>
<feature type="coiled-coil region" evidence="1">
    <location>
        <begin position="308"/>
        <end position="342"/>
    </location>
</feature>
<feature type="region of interest" description="Disordered" evidence="2">
    <location>
        <begin position="453"/>
        <end position="495"/>
    </location>
</feature>
<evidence type="ECO:0000256" key="2">
    <source>
        <dbReference type="SAM" id="MobiDB-lite"/>
    </source>
</evidence>
<feature type="compositionally biased region" description="Polar residues" evidence="2">
    <location>
        <begin position="1066"/>
        <end position="1078"/>
    </location>
</feature>
<reference evidence="3" key="1">
    <citation type="submission" date="2016-06" db="EMBL/GenBank/DDBJ databases">
        <authorList>
            <person name="Cuomo C."/>
            <person name="Litvintseva A."/>
            <person name="Heitman J."/>
            <person name="Chen Y."/>
            <person name="Sun S."/>
            <person name="Springer D."/>
            <person name="Dromer F."/>
            <person name="Young S."/>
            <person name="Zeng Q."/>
            <person name="Chapman S."/>
            <person name="Gujja S."/>
            <person name="Saif S."/>
            <person name="Birren B."/>
        </authorList>
    </citation>
    <scope>NUCLEOTIDE SEQUENCE</scope>
    <source>
        <strain evidence="3">CBS 7841</strain>
    </source>
</reference>
<feature type="compositionally biased region" description="Polar residues" evidence="2">
    <location>
        <begin position="598"/>
        <end position="618"/>
    </location>
</feature>
<feature type="compositionally biased region" description="Polar residues" evidence="2">
    <location>
        <begin position="822"/>
        <end position="832"/>
    </location>
</feature>